<dbReference type="RefSeq" id="WP_183346610.1">
    <property type="nucleotide sequence ID" value="NZ_BLXY01000002.1"/>
</dbReference>
<protein>
    <submittedName>
        <fullName evidence="8">Cation:proton antiporter</fullName>
    </submittedName>
    <submittedName>
        <fullName evidence="9">Sodium:proton antiporter</fullName>
    </submittedName>
</protein>
<comment type="similarity">
    <text evidence="2">Belongs to the CPA3 antiporters (TC 2.A.63) subunit C family.</text>
</comment>
<reference evidence="9" key="3">
    <citation type="submission" date="2022-04" db="EMBL/GenBank/DDBJ databases">
        <authorList>
            <person name="Liu G."/>
        </authorList>
    </citation>
    <scope>NUCLEOTIDE SEQUENCE</scope>
    <source>
        <strain evidence="9">RG22</strain>
    </source>
</reference>
<evidence type="ECO:0000256" key="5">
    <source>
        <dbReference type="ARBA" id="ARBA00022989"/>
    </source>
</evidence>
<evidence type="ECO:0000256" key="2">
    <source>
        <dbReference type="ARBA" id="ARBA00010388"/>
    </source>
</evidence>
<dbReference type="Proteomes" id="UP000568888">
    <property type="component" value="Unassembled WGS sequence"/>
</dbReference>
<dbReference type="AlphaFoldDB" id="A0A6V8MUB5"/>
<evidence type="ECO:0000256" key="3">
    <source>
        <dbReference type="ARBA" id="ARBA00022475"/>
    </source>
</evidence>
<keyword evidence="3" id="KW-1003">Cell membrane</keyword>
<dbReference type="GO" id="GO:0005886">
    <property type="term" value="C:plasma membrane"/>
    <property type="evidence" value="ECO:0007669"/>
    <property type="project" value="UniProtKB-SubCell"/>
</dbReference>
<keyword evidence="5 7" id="KW-1133">Transmembrane helix</keyword>
<keyword evidence="4 7" id="KW-0812">Transmembrane</keyword>
<evidence type="ECO:0000256" key="4">
    <source>
        <dbReference type="ARBA" id="ARBA00022692"/>
    </source>
</evidence>
<name>A0A6V8MUB5_9BACT</name>
<feature type="transmembrane region" description="Helical" evidence="7">
    <location>
        <begin position="71"/>
        <end position="95"/>
    </location>
</feature>
<keyword evidence="6 7" id="KW-0472">Membrane</keyword>
<sequence length="114" mass="12212">MTILPYLVVIELLLVGLYGIAGSRNTIHLVSCLFVAQSSTYLLLLSIGYVQGGTAPITDEIPGNARMVDPVVQALTLTDIVVGATVSALLLAFALQRYKLTGTMDPRREPPQRG</sequence>
<proteinExistence type="inferred from homology"/>
<dbReference type="Pfam" id="PF00420">
    <property type="entry name" value="Oxidored_q2"/>
    <property type="match status" value="1"/>
</dbReference>
<dbReference type="PANTHER" id="PTHR34583:SF2">
    <property type="entry name" value="ANTIPORTER SUBUNIT MNHC2-RELATED"/>
    <property type="match status" value="1"/>
</dbReference>
<evidence type="ECO:0000313" key="11">
    <source>
        <dbReference type="Proteomes" id="UP000831485"/>
    </source>
</evidence>
<evidence type="ECO:0000256" key="7">
    <source>
        <dbReference type="SAM" id="Phobius"/>
    </source>
</evidence>
<evidence type="ECO:0000256" key="6">
    <source>
        <dbReference type="ARBA" id="ARBA00023136"/>
    </source>
</evidence>
<evidence type="ECO:0000256" key="1">
    <source>
        <dbReference type="ARBA" id="ARBA00004651"/>
    </source>
</evidence>
<organism evidence="8 10">
    <name type="scientific">Geomonas paludis</name>
    <dbReference type="NCBI Taxonomy" id="2740185"/>
    <lineage>
        <taxon>Bacteria</taxon>
        <taxon>Pseudomonadati</taxon>
        <taxon>Thermodesulfobacteriota</taxon>
        <taxon>Desulfuromonadia</taxon>
        <taxon>Geobacterales</taxon>
        <taxon>Geobacteraceae</taxon>
        <taxon>Geomonas</taxon>
    </lineage>
</organism>
<reference evidence="10" key="1">
    <citation type="submission" date="2020-06" db="EMBL/GenBank/DDBJ databases">
        <title>Draft genomic sequecing of Geomonas sp. Red736.</title>
        <authorList>
            <person name="Itoh H."/>
            <person name="Xu Z.X."/>
            <person name="Ushijima N."/>
            <person name="Masuda Y."/>
            <person name="Shiratori Y."/>
            <person name="Senoo K."/>
        </authorList>
    </citation>
    <scope>NUCLEOTIDE SEQUENCE [LARGE SCALE GENOMIC DNA]</scope>
    <source>
        <strain evidence="10">Red736</strain>
    </source>
</reference>
<dbReference type="EMBL" id="CP096574">
    <property type="protein sequence ID" value="UPU37688.1"/>
    <property type="molecule type" value="Genomic_DNA"/>
</dbReference>
<evidence type="ECO:0000313" key="8">
    <source>
        <dbReference type="EMBL" id="GFO63776.1"/>
    </source>
</evidence>
<comment type="subcellular location">
    <subcellularLocation>
        <location evidence="1">Cell membrane</location>
        <topology evidence="1">Multi-pass membrane protein</topology>
    </subcellularLocation>
</comment>
<dbReference type="Proteomes" id="UP000831485">
    <property type="component" value="Chromosome"/>
</dbReference>
<keyword evidence="11" id="KW-1185">Reference proteome</keyword>
<dbReference type="EMBL" id="BLXY01000002">
    <property type="protein sequence ID" value="GFO63776.1"/>
    <property type="molecule type" value="Genomic_DNA"/>
</dbReference>
<evidence type="ECO:0000313" key="10">
    <source>
        <dbReference type="Proteomes" id="UP000568888"/>
    </source>
</evidence>
<reference evidence="8" key="2">
    <citation type="journal article" date="2021" name="Int. J. Syst. Evol. Microbiol.">
        <title>Geomonas silvestris sp. nov., Geomonas paludis sp. nov. and Geomonas limicola sp. nov., isolated from terrestrial environments, and emended description of the genus Geomonas.</title>
        <authorList>
            <person name="Itoh H."/>
            <person name="Xu Z."/>
            <person name="Masuda Y."/>
            <person name="Ushijima N."/>
            <person name="Hayakawa C."/>
            <person name="Shiratori Y."/>
            <person name="Senoo K."/>
        </authorList>
    </citation>
    <scope>NUCLEOTIDE SEQUENCE</scope>
    <source>
        <strain evidence="8">Red736</strain>
    </source>
</reference>
<dbReference type="PANTHER" id="PTHR34583">
    <property type="entry name" value="ANTIPORTER SUBUNIT MNHC2-RELATED"/>
    <property type="match status" value="1"/>
</dbReference>
<feature type="transmembrane region" description="Helical" evidence="7">
    <location>
        <begin position="6"/>
        <end position="22"/>
    </location>
</feature>
<feature type="transmembrane region" description="Helical" evidence="7">
    <location>
        <begin position="29"/>
        <end position="51"/>
    </location>
</feature>
<accession>A0A6V8MUB5</accession>
<gene>
    <name evidence="8" type="ORF">GMPD_16950</name>
    <name evidence="9" type="ORF">M1B72_08270</name>
</gene>
<dbReference type="InterPro" id="IPR050601">
    <property type="entry name" value="CPA3_antiporter_subunitC"/>
</dbReference>
<dbReference type="Gene3D" id="1.10.287.3510">
    <property type="match status" value="1"/>
</dbReference>
<dbReference type="InterPro" id="IPR039428">
    <property type="entry name" value="NUOK/Mnh_C1-like"/>
</dbReference>
<evidence type="ECO:0000313" key="9">
    <source>
        <dbReference type="EMBL" id="UPU37688.1"/>
    </source>
</evidence>